<dbReference type="EMBL" id="JALLPB020000192">
    <property type="protein sequence ID" value="KAL3815572.1"/>
    <property type="molecule type" value="Genomic_DNA"/>
</dbReference>
<feature type="compositionally biased region" description="Low complexity" evidence="6">
    <location>
        <begin position="73"/>
        <end position="87"/>
    </location>
</feature>
<dbReference type="InterPro" id="IPR050078">
    <property type="entry name" value="Ribosomal_L11_MeTrfase_PrmA"/>
</dbReference>
<dbReference type="Proteomes" id="UP001530377">
    <property type="component" value="Unassembled WGS sequence"/>
</dbReference>
<feature type="region of interest" description="Disordered" evidence="6">
    <location>
        <begin position="251"/>
        <end position="280"/>
    </location>
</feature>
<feature type="region of interest" description="Disordered" evidence="6">
    <location>
        <begin position="433"/>
        <end position="452"/>
    </location>
</feature>
<feature type="region of interest" description="Disordered" evidence="6">
    <location>
        <begin position="483"/>
        <end position="511"/>
    </location>
</feature>
<evidence type="ECO:0000256" key="2">
    <source>
        <dbReference type="ARBA" id="ARBA00022679"/>
    </source>
</evidence>
<feature type="region of interest" description="Disordered" evidence="6">
    <location>
        <begin position="361"/>
        <end position="390"/>
    </location>
</feature>
<comment type="caution">
    <text evidence="7">The sequence shown here is derived from an EMBL/GenBank/DDBJ whole genome shotgun (WGS) entry which is preliminary data.</text>
</comment>
<organism evidence="7 8">
    <name type="scientific">Cyclostephanos tholiformis</name>
    <dbReference type="NCBI Taxonomy" id="382380"/>
    <lineage>
        <taxon>Eukaryota</taxon>
        <taxon>Sar</taxon>
        <taxon>Stramenopiles</taxon>
        <taxon>Ochrophyta</taxon>
        <taxon>Bacillariophyta</taxon>
        <taxon>Coscinodiscophyceae</taxon>
        <taxon>Thalassiosirophycidae</taxon>
        <taxon>Stephanodiscales</taxon>
        <taxon>Stephanodiscaceae</taxon>
        <taxon>Cyclostephanos</taxon>
    </lineage>
</organism>
<evidence type="ECO:0000313" key="8">
    <source>
        <dbReference type="Proteomes" id="UP001530377"/>
    </source>
</evidence>
<dbReference type="GO" id="GO:0032259">
    <property type="term" value="P:methylation"/>
    <property type="evidence" value="ECO:0007669"/>
    <property type="project" value="UniProtKB-KW"/>
</dbReference>
<keyword evidence="8" id="KW-1185">Reference proteome</keyword>
<reference evidence="7 8" key="1">
    <citation type="submission" date="2024-10" db="EMBL/GenBank/DDBJ databases">
        <title>Updated reference genomes for cyclostephanoid diatoms.</title>
        <authorList>
            <person name="Roberts W.R."/>
            <person name="Alverson A.J."/>
        </authorList>
    </citation>
    <scope>NUCLEOTIDE SEQUENCE [LARGE SCALE GENOMIC DNA]</scope>
    <source>
        <strain evidence="7 8">AJA228-03</strain>
    </source>
</reference>
<protein>
    <recommendedName>
        <fullName evidence="5">ETFB lysine methyltransferase</fullName>
    </recommendedName>
    <alternativeName>
        <fullName evidence="4">Protein N-lysine methyltransferase METTL20</fullName>
    </alternativeName>
</protein>
<feature type="compositionally biased region" description="Acidic residues" evidence="6">
    <location>
        <begin position="251"/>
        <end position="263"/>
    </location>
</feature>
<proteinExistence type="inferred from homology"/>
<dbReference type="PANTHER" id="PTHR43648">
    <property type="entry name" value="ELECTRON TRANSFER FLAVOPROTEIN BETA SUBUNIT LYSINE METHYLTRANSFERASE"/>
    <property type="match status" value="1"/>
</dbReference>
<feature type="compositionally biased region" description="Acidic residues" evidence="6">
    <location>
        <begin position="361"/>
        <end position="375"/>
    </location>
</feature>
<comment type="similarity">
    <text evidence="3">Belongs to the methyltransferase superfamily. ETFBKMT family.</text>
</comment>
<dbReference type="InterPro" id="IPR029063">
    <property type="entry name" value="SAM-dependent_MTases_sf"/>
</dbReference>
<evidence type="ECO:0000313" key="7">
    <source>
        <dbReference type="EMBL" id="KAL3815572.1"/>
    </source>
</evidence>
<dbReference type="Pfam" id="PF06325">
    <property type="entry name" value="PrmA"/>
    <property type="match status" value="2"/>
</dbReference>
<evidence type="ECO:0000256" key="1">
    <source>
        <dbReference type="ARBA" id="ARBA00022603"/>
    </source>
</evidence>
<feature type="compositionally biased region" description="Low complexity" evidence="6">
    <location>
        <begin position="494"/>
        <end position="506"/>
    </location>
</feature>
<gene>
    <name evidence="7" type="ORF">ACHAXA_000304</name>
</gene>
<evidence type="ECO:0000256" key="4">
    <source>
        <dbReference type="ARBA" id="ARBA00041867"/>
    </source>
</evidence>
<dbReference type="PANTHER" id="PTHR43648:SF1">
    <property type="entry name" value="ELECTRON TRANSFER FLAVOPROTEIN BETA SUBUNIT LYSINE METHYLTRANSFERASE"/>
    <property type="match status" value="1"/>
</dbReference>
<dbReference type="SUPFAM" id="SSF53335">
    <property type="entry name" value="S-adenosyl-L-methionine-dependent methyltransferases"/>
    <property type="match status" value="1"/>
</dbReference>
<keyword evidence="2" id="KW-0808">Transferase</keyword>
<evidence type="ECO:0000256" key="6">
    <source>
        <dbReference type="SAM" id="MobiDB-lite"/>
    </source>
</evidence>
<name>A0ABD3RTC3_9STRA</name>
<dbReference type="Gene3D" id="3.40.50.150">
    <property type="entry name" value="Vaccinia Virus protein VP39"/>
    <property type="match status" value="1"/>
</dbReference>
<dbReference type="AlphaFoldDB" id="A0ABD3RTC3"/>
<dbReference type="GO" id="GO:0008168">
    <property type="term" value="F:methyltransferase activity"/>
    <property type="evidence" value="ECO:0007669"/>
    <property type="project" value="UniProtKB-KW"/>
</dbReference>
<keyword evidence="1" id="KW-0489">Methyltransferase</keyword>
<accession>A0ABD3RTC3</accession>
<feature type="region of interest" description="Disordered" evidence="6">
    <location>
        <begin position="60"/>
        <end position="120"/>
    </location>
</feature>
<evidence type="ECO:0000256" key="3">
    <source>
        <dbReference type="ARBA" id="ARBA00037932"/>
    </source>
</evidence>
<evidence type="ECO:0000256" key="5">
    <source>
        <dbReference type="ARBA" id="ARBA00042266"/>
    </source>
</evidence>
<sequence length="657" mass="71855">MKKSQRHNCQRRASSSLVTALVVVMMTIASSSSSSSSRRENVVCYCSAFRAVSPLTLSRSPSPLPWRRRRRQLASSLPSSSSSSSSSYEGQTTGPVDDDGVVFNDAAITPGGGSDDDIHDDMPSFAKLRKVTFLGLTAAPLDDDDDVGVPSSSSSLDARALAEFLLEIGASSVSVTDSDVGTSGEDPIFGTAREMLDDDDMLVLRSRYAVILPDSAVGRNLWRRCDVSAHFPYSFDVSCVVDAVRDAFDCEGDGTDNDDDDEAPATTPLDADPADDDRRRPNLSYAVEDVPDLDWIAHVQSSWDPIVTDESKFVLRFPWHDDARVMLKCQERERTRMMDGLRRKFDCGVKREGAVVHFEEYEEEKDADEEEDDGFRDDGKEKDAGVTAATTTTTREYVQIRLEGGIAFGTGEHPTTRLCLDWVRDRVERNLLLGSDPNESNSNDTDNDMTTKTTTTTRDLHFLDYGAGSGVLGIAAAAVVRDHNDRSKLRSRRSSNSSSSSSNDSSTTTKFGMRSITTVGIEIDADAIHIASDNARRNGIDMQNYLPDFDTLDDEATSVVMRAMQRERNMDGSIRPLPEALNGNMYDLCVANILALPLVTLAPTIAKLVRSPGGEIGLSGVLKSQAEMVVRAYGEYFDDVEVAGEDGGWVLITGRRK</sequence>
<feature type="compositionally biased region" description="Low complexity" evidence="6">
    <location>
        <begin position="435"/>
        <end position="452"/>
    </location>
</feature>